<gene>
    <name evidence="2" type="ORF">SAMN05421869_11370</name>
</gene>
<evidence type="ECO:0000313" key="2">
    <source>
        <dbReference type="EMBL" id="SDJ93817.1"/>
    </source>
</evidence>
<keyword evidence="3" id="KW-1185">Reference proteome</keyword>
<protein>
    <recommendedName>
        <fullName evidence="4">HNH endonuclease</fullName>
    </recommendedName>
</protein>
<dbReference type="AlphaFoldDB" id="A0A1G8XTK3"/>
<dbReference type="EMBL" id="FNDJ01000013">
    <property type="protein sequence ID" value="SDJ93817.1"/>
    <property type="molecule type" value="Genomic_DNA"/>
</dbReference>
<proteinExistence type="predicted"/>
<accession>A0A1G8XTK3</accession>
<dbReference type="CDD" id="cd00085">
    <property type="entry name" value="HNHc"/>
    <property type="match status" value="1"/>
</dbReference>
<feature type="region of interest" description="Disordered" evidence="1">
    <location>
        <begin position="1"/>
        <end position="26"/>
    </location>
</feature>
<reference evidence="2 3" key="1">
    <citation type="submission" date="2016-10" db="EMBL/GenBank/DDBJ databases">
        <authorList>
            <person name="de Groot N.N."/>
        </authorList>
    </citation>
    <scope>NUCLEOTIDE SEQUENCE [LARGE SCALE GENOMIC DNA]</scope>
    <source>
        <strain evidence="2 3">CGMCC 4.6533</strain>
    </source>
</reference>
<name>A0A1G8XTK3_9ACTN</name>
<evidence type="ECO:0008006" key="4">
    <source>
        <dbReference type="Google" id="ProtNLM"/>
    </source>
</evidence>
<sequence length="114" mass="13141">MARRVQSNPRNRVESGSRRSSPRPVDWPARVQLVLKRDGSCRWLTDGQLCGSVERLEVDHIDDPTDHDLSNLRALCHEHHKLRTQAQITAGVRAYYTTRSRKRPDEPHPGLIKK</sequence>
<feature type="compositionally biased region" description="Polar residues" evidence="1">
    <location>
        <begin position="1"/>
        <end position="10"/>
    </location>
</feature>
<dbReference type="STRING" id="633440.SAMN05421869_11370"/>
<dbReference type="Proteomes" id="UP000199202">
    <property type="component" value="Unassembled WGS sequence"/>
</dbReference>
<dbReference type="InterPro" id="IPR003615">
    <property type="entry name" value="HNH_nuc"/>
</dbReference>
<evidence type="ECO:0000256" key="1">
    <source>
        <dbReference type="SAM" id="MobiDB-lite"/>
    </source>
</evidence>
<organism evidence="2 3">
    <name type="scientific">Nonomuraea jiangxiensis</name>
    <dbReference type="NCBI Taxonomy" id="633440"/>
    <lineage>
        <taxon>Bacteria</taxon>
        <taxon>Bacillati</taxon>
        <taxon>Actinomycetota</taxon>
        <taxon>Actinomycetes</taxon>
        <taxon>Streptosporangiales</taxon>
        <taxon>Streptosporangiaceae</taxon>
        <taxon>Nonomuraea</taxon>
    </lineage>
</organism>
<evidence type="ECO:0000313" key="3">
    <source>
        <dbReference type="Proteomes" id="UP000199202"/>
    </source>
</evidence>